<dbReference type="SMART" id="SM00396">
    <property type="entry name" value="ZnF_UBR1"/>
    <property type="match status" value="1"/>
</dbReference>
<dbReference type="Gene3D" id="3.30.40.10">
    <property type="entry name" value="Zinc/RING finger domain, C3HC4 (zinc finger)"/>
    <property type="match status" value="1"/>
</dbReference>
<dbReference type="EMBL" id="KZ305030">
    <property type="protein sequence ID" value="PIA49016.1"/>
    <property type="molecule type" value="Genomic_DNA"/>
</dbReference>
<feature type="coiled-coil region" evidence="5">
    <location>
        <begin position="334"/>
        <end position="361"/>
    </location>
</feature>
<dbReference type="SUPFAM" id="SSF57903">
    <property type="entry name" value="FYVE/PHD zinc finger"/>
    <property type="match status" value="1"/>
</dbReference>
<keyword evidence="8" id="KW-1185">Reference proteome</keyword>
<organism evidence="7 8">
    <name type="scientific">Aquilegia coerulea</name>
    <name type="common">Rocky mountain columbine</name>
    <dbReference type="NCBI Taxonomy" id="218851"/>
    <lineage>
        <taxon>Eukaryota</taxon>
        <taxon>Viridiplantae</taxon>
        <taxon>Streptophyta</taxon>
        <taxon>Embryophyta</taxon>
        <taxon>Tracheophyta</taxon>
        <taxon>Spermatophyta</taxon>
        <taxon>Magnoliopsida</taxon>
        <taxon>Ranunculales</taxon>
        <taxon>Ranunculaceae</taxon>
        <taxon>Thalictroideae</taxon>
        <taxon>Aquilegia</taxon>
    </lineage>
</organism>
<keyword evidence="1" id="KW-0479">Metal-binding</keyword>
<dbReference type="InterPro" id="IPR003126">
    <property type="entry name" value="Znf_UBR"/>
</dbReference>
<dbReference type="InterPro" id="IPR013083">
    <property type="entry name" value="Znf_RING/FYVE/PHD"/>
</dbReference>
<feature type="domain" description="UBR-type" evidence="6">
    <location>
        <begin position="39"/>
        <end position="109"/>
    </location>
</feature>
<dbReference type="CDD" id="cd19677">
    <property type="entry name" value="UBR-box_UBR7"/>
    <property type="match status" value="1"/>
</dbReference>
<evidence type="ECO:0000256" key="2">
    <source>
        <dbReference type="ARBA" id="ARBA00022771"/>
    </source>
</evidence>
<keyword evidence="3" id="KW-0862">Zinc</keyword>
<dbReference type="PROSITE" id="PS51157">
    <property type="entry name" value="ZF_UBR"/>
    <property type="match status" value="1"/>
</dbReference>
<keyword evidence="5" id="KW-0175">Coiled coil</keyword>
<evidence type="ECO:0000256" key="3">
    <source>
        <dbReference type="ARBA" id="ARBA00022833"/>
    </source>
</evidence>
<dbReference type="AlphaFoldDB" id="A0A2G5DZW1"/>
<sequence length="422" mass="47570">MADVFEDEAEQTVSIQEYLKNVEDEELEADLILGGDEGKECTYNNGYMKRQALFSCLTCTPDGNAGFCTACSLSCHDGHEIIELWTKRNFRCDCGNSKFGEFYCKLFANKDIENTENSYNQNFKGSYCTCGRPYPDPDVEEQVEMIQCCLCEDWLHEDHLGLESSDEIPRDEEGEPTYEDFICQACANTCSFLMLYPPTIWAPVRQCGPSLNSGKEENVSAGTHSACASSSKLENCIVSLDTPNMDSVTDAAPETVKDGKVVSFEGEYVTNMGLRECNQSTRSCSTCSLGVDLRVTPTILEKSKPMFLAKNWRGLLCRCEMCLEVYTQRSVSFLLDKEDSIAEYENMAKQKRQEKMQQQEGAELNFLNKLGHVEKIEILSGIADMKNEFRSFLENVDSSKPITTADVHQVFENLAKKRQRLL</sequence>
<protein>
    <recommendedName>
        <fullName evidence="6">UBR-type domain-containing protein</fullName>
    </recommendedName>
</protein>
<evidence type="ECO:0000259" key="6">
    <source>
        <dbReference type="PROSITE" id="PS51157"/>
    </source>
</evidence>
<gene>
    <name evidence="7" type="ORF">AQUCO_01300101v1</name>
</gene>
<dbReference type="GO" id="GO:0005737">
    <property type="term" value="C:cytoplasm"/>
    <property type="evidence" value="ECO:0007669"/>
    <property type="project" value="TreeGrafter"/>
</dbReference>
<dbReference type="Pfam" id="PF02207">
    <property type="entry name" value="zf-UBR"/>
    <property type="match status" value="1"/>
</dbReference>
<dbReference type="CDD" id="cd15542">
    <property type="entry name" value="PHD_UBR7"/>
    <property type="match status" value="1"/>
</dbReference>
<evidence type="ECO:0000256" key="1">
    <source>
        <dbReference type="ARBA" id="ARBA00022723"/>
    </source>
</evidence>
<dbReference type="InterPro" id="IPR011011">
    <property type="entry name" value="Znf_FYVE_PHD"/>
</dbReference>
<reference evidence="7 8" key="1">
    <citation type="submission" date="2017-09" db="EMBL/GenBank/DDBJ databases">
        <title>WGS assembly of Aquilegia coerulea Goldsmith.</title>
        <authorList>
            <person name="Hodges S."/>
            <person name="Kramer E."/>
            <person name="Nordborg M."/>
            <person name="Tomkins J."/>
            <person name="Borevitz J."/>
            <person name="Derieg N."/>
            <person name="Yan J."/>
            <person name="Mihaltcheva S."/>
            <person name="Hayes R.D."/>
            <person name="Rokhsar D."/>
        </authorList>
    </citation>
    <scope>NUCLEOTIDE SEQUENCE [LARGE SCALE GENOMIC DNA]</scope>
    <source>
        <strain evidence="8">cv. Goldsmith</strain>
    </source>
</reference>
<dbReference type="STRING" id="218851.A0A2G5DZW1"/>
<dbReference type="GO" id="GO:0008270">
    <property type="term" value="F:zinc ion binding"/>
    <property type="evidence" value="ECO:0007669"/>
    <property type="project" value="UniProtKB-KW"/>
</dbReference>
<dbReference type="GO" id="GO:0061630">
    <property type="term" value="F:ubiquitin protein ligase activity"/>
    <property type="evidence" value="ECO:0007669"/>
    <property type="project" value="InterPro"/>
</dbReference>
<name>A0A2G5DZW1_AQUCA</name>
<evidence type="ECO:0000256" key="5">
    <source>
        <dbReference type="SAM" id="Coils"/>
    </source>
</evidence>
<evidence type="ECO:0000313" key="7">
    <source>
        <dbReference type="EMBL" id="PIA49016.1"/>
    </source>
</evidence>
<evidence type="ECO:0000313" key="8">
    <source>
        <dbReference type="Proteomes" id="UP000230069"/>
    </source>
</evidence>
<keyword evidence="2" id="KW-0863">Zinc-finger</keyword>
<dbReference type="Proteomes" id="UP000230069">
    <property type="component" value="Unassembled WGS sequence"/>
</dbReference>
<dbReference type="InParanoid" id="A0A2G5DZW1"/>
<dbReference type="OrthoDB" id="10262564at2759"/>
<proteinExistence type="predicted"/>
<feature type="zinc finger region" description="UBR-type" evidence="4">
    <location>
        <begin position="39"/>
        <end position="109"/>
    </location>
</feature>
<dbReference type="PANTHER" id="PTHR13513">
    <property type="entry name" value="E3 UBIQUITIN-PROTEIN LIGASE UBR7"/>
    <property type="match status" value="1"/>
</dbReference>
<dbReference type="PANTHER" id="PTHR13513:SF9">
    <property type="entry name" value="E3 UBIQUITIN-PROTEIN LIGASE UBR7-RELATED"/>
    <property type="match status" value="1"/>
</dbReference>
<accession>A0A2G5DZW1</accession>
<dbReference type="FunFam" id="3.30.40.10:FF:000439">
    <property type="entry name" value="Putative E3 ubiquitin-protein ligase UBR7"/>
    <property type="match status" value="1"/>
</dbReference>
<dbReference type="InterPro" id="IPR040204">
    <property type="entry name" value="UBR7"/>
</dbReference>
<evidence type="ECO:0000256" key="4">
    <source>
        <dbReference type="PROSITE-ProRule" id="PRU00508"/>
    </source>
</evidence>
<dbReference type="InterPro" id="IPR047506">
    <property type="entry name" value="UBR7-like_UBR-box"/>
</dbReference>